<evidence type="ECO:0000313" key="2">
    <source>
        <dbReference type="EMBL" id="QNM05457.1"/>
    </source>
</evidence>
<accession>A0A7G9G3S5</accession>
<sequence>MKTMRTSYNDVMQELDESYIEELCWTQKKSRGNSRIHAEKKVWMSINPPTYHRLKLQYILGFLLLIMCVSSLSIYAISSLLKKASLIDDSTRGLIGTEVRDTNYILYKDGKYMDKNGNEINLDELSEITQVPSSRIVKEIEIPSLKPSIIVEFPISSAEKNTYITPEIIMPNASPAILTQPDGSGWVLSEGAAISYSFEKYPSVTVDDQLLQIGIVKDGIMYDGIVYDNLTDTYQLTVSESGEYYIYLLNVSSDYLSLKTGNLSVKF</sequence>
<gene>
    <name evidence="2" type="ORF">H9Q78_13660</name>
</gene>
<name>A0A7G9G3S5_9FIRM</name>
<keyword evidence="1" id="KW-0812">Transmembrane</keyword>
<keyword evidence="1" id="KW-0472">Membrane</keyword>
<dbReference type="KEGG" id="qdo:H9Q78_13660"/>
<keyword evidence="3" id="KW-1185">Reference proteome</keyword>
<feature type="transmembrane region" description="Helical" evidence="1">
    <location>
        <begin position="58"/>
        <end position="77"/>
    </location>
</feature>
<dbReference type="RefSeq" id="WP_249302483.1">
    <property type="nucleotide sequence ID" value="NZ_CP060634.1"/>
</dbReference>
<evidence type="ECO:0000313" key="3">
    <source>
        <dbReference type="Proteomes" id="UP000515823"/>
    </source>
</evidence>
<protein>
    <submittedName>
        <fullName evidence="2">Uncharacterized protein</fullName>
    </submittedName>
</protein>
<proteinExistence type="predicted"/>
<dbReference type="Proteomes" id="UP000515823">
    <property type="component" value="Chromosome"/>
</dbReference>
<keyword evidence="1" id="KW-1133">Transmembrane helix</keyword>
<evidence type="ECO:0000256" key="1">
    <source>
        <dbReference type="SAM" id="Phobius"/>
    </source>
</evidence>
<dbReference type="AlphaFoldDB" id="A0A7G9G3S5"/>
<dbReference type="EMBL" id="CP060634">
    <property type="protein sequence ID" value="QNM05457.1"/>
    <property type="molecule type" value="Genomic_DNA"/>
</dbReference>
<organism evidence="2 3">
    <name type="scientific">Qiania dongpingensis</name>
    <dbReference type="NCBI Taxonomy" id="2763669"/>
    <lineage>
        <taxon>Bacteria</taxon>
        <taxon>Bacillati</taxon>
        <taxon>Bacillota</taxon>
        <taxon>Clostridia</taxon>
        <taxon>Lachnospirales</taxon>
        <taxon>Lachnospiraceae</taxon>
        <taxon>Qiania</taxon>
    </lineage>
</organism>
<reference evidence="2 3" key="1">
    <citation type="submission" date="2020-08" db="EMBL/GenBank/DDBJ databases">
        <authorList>
            <person name="Liu C."/>
            <person name="Sun Q."/>
        </authorList>
    </citation>
    <scope>NUCLEOTIDE SEQUENCE [LARGE SCALE GENOMIC DNA]</scope>
    <source>
        <strain evidence="2 3">NSJ-38</strain>
    </source>
</reference>